<dbReference type="EMBL" id="AOJK01000071">
    <property type="protein sequence ID" value="ELZ40399.1"/>
    <property type="molecule type" value="Genomic_DNA"/>
</dbReference>
<organism evidence="1 2">
    <name type="scientific">Halorubrum californiense DSM 19288</name>
    <dbReference type="NCBI Taxonomy" id="1227465"/>
    <lineage>
        <taxon>Archaea</taxon>
        <taxon>Methanobacteriati</taxon>
        <taxon>Methanobacteriota</taxon>
        <taxon>Stenosarchaea group</taxon>
        <taxon>Halobacteria</taxon>
        <taxon>Halobacteriales</taxon>
        <taxon>Haloferacaceae</taxon>
        <taxon>Halorubrum</taxon>
    </lineage>
</organism>
<dbReference type="AlphaFoldDB" id="M0E226"/>
<accession>M0E226</accession>
<proteinExistence type="predicted"/>
<dbReference type="Proteomes" id="UP000011586">
    <property type="component" value="Unassembled WGS sequence"/>
</dbReference>
<evidence type="ECO:0000313" key="1">
    <source>
        <dbReference type="EMBL" id="ELZ40399.1"/>
    </source>
</evidence>
<comment type="caution">
    <text evidence="1">The sequence shown here is derived from an EMBL/GenBank/DDBJ whole genome shotgun (WGS) entry which is preliminary data.</text>
</comment>
<sequence length="124" mass="12950">MSHATFTTRRTVLATITAAGSGSVVGCTDTNRGTTSEGDISRVTVDGTELVVEYDSETSATDLAVIAPSGEAFAERSLTPGASRETITIGTAYPLVPIPSSSLRISPWWLLLSSHSGRTWSFAG</sequence>
<reference evidence="1 2" key="1">
    <citation type="journal article" date="2014" name="PLoS Genet.">
        <title>Phylogenetically driven sequencing of extremely halophilic archaea reveals strategies for static and dynamic osmo-response.</title>
        <authorList>
            <person name="Becker E.A."/>
            <person name="Seitzer P.M."/>
            <person name="Tritt A."/>
            <person name="Larsen D."/>
            <person name="Krusor M."/>
            <person name="Yao A.I."/>
            <person name="Wu D."/>
            <person name="Madern D."/>
            <person name="Eisen J.A."/>
            <person name="Darling A.E."/>
            <person name="Facciotti M.T."/>
        </authorList>
    </citation>
    <scope>NUCLEOTIDE SEQUENCE [LARGE SCALE GENOMIC DNA]</scope>
    <source>
        <strain evidence="1 2">DSM 19288</strain>
    </source>
</reference>
<keyword evidence="2" id="KW-1185">Reference proteome</keyword>
<gene>
    <name evidence="1" type="ORF">C463_15000</name>
</gene>
<name>M0E226_9EURY</name>
<protein>
    <submittedName>
        <fullName evidence="1">Uncharacterized protein</fullName>
    </submittedName>
</protein>
<evidence type="ECO:0000313" key="2">
    <source>
        <dbReference type="Proteomes" id="UP000011586"/>
    </source>
</evidence>